<dbReference type="PANTHER" id="PTHR12776:SF1">
    <property type="entry name" value="KAZRIN"/>
    <property type="match status" value="1"/>
</dbReference>
<dbReference type="AlphaFoldDB" id="A0A1X7V8E6"/>
<feature type="region of interest" description="Disordered" evidence="2">
    <location>
        <begin position="114"/>
        <end position="180"/>
    </location>
</feature>
<evidence type="ECO:0000256" key="2">
    <source>
        <dbReference type="SAM" id="MobiDB-lite"/>
    </source>
</evidence>
<feature type="compositionally biased region" description="Polar residues" evidence="2">
    <location>
        <begin position="531"/>
        <end position="546"/>
    </location>
</feature>
<keyword evidence="5" id="KW-1185">Reference proteome</keyword>
<feature type="region of interest" description="Disordered" evidence="2">
    <location>
        <begin position="217"/>
        <end position="323"/>
    </location>
</feature>
<evidence type="ECO:0000313" key="5">
    <source>
        <dbReference type="Proteomes" id="UP000007879"/>
    </source>
</evidence>
<feature type="compositionally biased region" description="Polar residues" evidence="2">
    <location>
        <begin position="258"/>
        <end position="281"/>
    </location>
</feature>
<dbReference type="Pfam" id="PF00536">
    <property type="entry name" value="SAM_1"/>
    <property type="match status" value="1"/>
</dbReference>
<reference evidence="4" key="2">
    <citation type="submission" date="2017-05" db="UniProtKB">
        <authorList>
            <consortium name="EnsemblMetazoa"/>
        </authorList>
    </citation>
    <scope>IDENTIFICATION</scope>
</reference>
<dbReference type="EnsemblMetazoa" id="Aqu2.1.36253_001">
    <property type="protein sequence ID" value="Aqu2.1.36253_001"/>
    <property type="gene ID" value="Aqu2.1.36253"/>
</dbReference>
<feature type="region of interest" description="Disordered" evidence="2">
    <location>
        <begin position="531"/>
        <end position="589"/>
    </location>
</feature>
<dbReference type="Pfam" id="PF07647">
    <property type="entry name" value="SAM_2"/>
    <property type="match status" value="1"/>
</dbReference>
<feature type="region of interest" description="Disordered" evidence="2">
    <location>
        <begin position="970"/>
        <end position="989"/>
    </location>
</feature>
<name>A0A1X7V8E6_AMPQE</name>
<dbReference type="STRING" id="400682.A0A1X7V8E6"/>
<feature type="compositionally biased region" description="Low complexity" evidence="2">
    <location>
        <begin position="118"/>
        <end position="129"/>
    </location>
</feature>
<dbReference type="eggNOG" id="KOG0249">
    <property type="taxonomic scope" value="Eukaryota"/>
</dbReference>
<dbReference type="Pfam" id="PF25986">
    <property type="entry name" value="Kazrin"/>
    <property type="match status" value="1"/>
</dbReference>
<feature type="region of interest" description="Disordered" evidence="2">
    <location>
        <begin position="31"/>
        <end position="94"/>
    </location>
</feature>
<dbReference type="InterPro" id="IPR001660">
    <property type="entry name" value="SAM"/>
</dbReference>
<dbReference type="PANTHER" id="PTHR12776">
    <property type="entry name" value="KAZRIN-RELATED"/>
    <property type="match status" value="1"/>
</dbReference>
<feature type="compositionally biased region" description="Low complexity" evidence="2">
    <location>
        <begin position="44"/>
        <end position="61"/>
    </location>
</feature>
<dbReference type="PROSITE" id="PS50105">
    <property type="entry name" value="SAM_DOMAIN"/>
    <property type="match status" value="1"/>
</dbReference>
<feature type="region of interest" description="Disordered" evidence="2">
    <location>
        <begin position="606"/>
        <end position="666"/>
    </location>
</feature>
<dbReference type="EnsemblMetazoa" id="XM_019994633.1">
    <property type="protein sequence ID" value="XP_019850192.1"/>
    <property type="gene ID" value="LOC109580981"/>
</dbReference>
<dbReference type="Gene3D" id="1.10.150.50">
    <property type="entry name" value="Transcription Factor, Ets-1"/>
    <property type="match status" value="3"/>
</dbReference>
<evidence type="ECO:0000313" key="4">
    <source>
        <dbReference type="EnsemblMetazoa" id="Aqu2.1.36253_001"/>
    </source>
</evidence>
<dbReference type="KEGG" id="aqu:109580981"/>
<dbReference type="Proteomes" id="UP000007879">
    <property type="component" value="Unassembled WGS sequence"/>
</dbReference>
<organism evidence="4">
    <name type="scientific">Amphimedon queenslandica</name>
    <name type="common">Sponge</name>
    <dbReference type="NCBI Taxonomy" id="400682"/>
    <lineage>
        <taxon>Eukaryota</taxon>
        <taxon>Metazoa</taxon>
        <taxon>Porifera</taxon>
        <taxon>Demospongiae</taxon>
        <taxon>Heteroscleromorpha</taxon>
        <taxon>Haplosclerida</taxon>
        <taxon>Niphatidae</taxon>
        <taxon>Amphimedon</taxon>
    </lineage>
</organism>
<feature type="compositionally biased region" description="Polar residues" evidence="2">
    <location>
        <begin position="62"/>
        <end position="77"/>
    </location>
</feature>
<feature type="compositionally biased region" description="Basic and acidic residues" evidence="2">
    <location>
        <begin position="491"/>
        <end position="501"/>
    </location>
</feature>
<reference evidence="5" key="1">
    <citation type="journal article" date="2010" name="Nature">
        <title>The Amphimedon queenslandica genome and the evolution of animal complexity.</title>
        <authorList>
            <person name="Srivastava M."/>
            <person name="Simakov O."/>
            <person name="Chapman J."/>
            <person name="Fahey B."/>
            <person name="Gauthier M.E."/>
            <person name="Mitros T."/>
            <person name="Richards G.S."/>
            <person name="Conaco C."/>
            <person name="Dacre M."/>
            <person name="Hellsten U."/>
            <person name="Larroux C."/>
            <person name="Putnam N.H."/>
            <person name="Stanke M."/>
            <person name="Adamska M."/>
            <person name="Darling A."/>
            <person name="Degnan S.M."/>
            <person name="Oakley T.H."/>
            <person name="Plachetzki D.C."/>
            <person name="Zhai Y."/>
            <person name="Adamski M."/>
            <person name="Calcino A."/>
            <person name="Cummins S.F."/>
            <person name="Goodstein D.M."/>
            <person name="Harris C."/>
            <person name="Jackson D.J."/>
            <person name="Leys S.P."/>
            <person name="Shu S."/>
            <person name="Woodcroft B.J."/>
            <person name="Vervoort M."/>
            <person name="Kosik K.S."/>
            <person name="Manning G."/>
            <person name="Degnan B.M."/>
            <person name="Rokhsar D.S."/>
        </authorList>
    </citation>
    <scope>NUCLEOTIDE SEQUENCE [LARGE SCALE GENOMIC DNA]</scope>
</reference>
<feature type="compositionally biased region" description="Low complexity" evidence="2">
    <location>
        <begin position="643"/>
        <end position="665"/>
    </location>
</feature>
<evidence type="ECO:0000256" key="1">
    <source>
        <dbReference type="SAM" id="Coils"/>
    </source>
</evidence>
<keyword evidence="1" id="KW-0175">Coiled coil</keyword>
<dbReference type="SMART" id="SM00454">
    <property type="entry name" value="SAM"/>
    <property type="match status" value="2"/>
</dbReference>
<dbReference type="SUPFAM" id="SSF47769">
    <property type="entry name" value="SAM/Pointed domain"/>
    <property type="match status" value="2"/>
</dbReference>
<feature type="region of interest" description="Disordered" evidence="2">
    <location>
        <begin position="927"/>
        <end position="962"/>
    </location>
</feature>
<feature type="compositionally biased region" description="Polar residues" evidence="2">
    <location>
        <begin position="606"/>
        <end position="634"/>
    </location>
</feature>
<feature type="region of interest" description="Disordered" evidence="2">
    <location>
        <begin position="491"/>
        <end position="515"/>
    </location>
</feature>
<dbReference type="InterPro" id="IPR059089">
    <property type="entry name" value="Kazrin_N"/>
</dbReference>
<feature type="region of interest" description="Disordered" evidence="2">
    <location>
        <begin position="1006"/>
        <end position="1026"/>
    </location>
</feature>
<gene>
    <name evidence="4" type="primary">109580981</name>
</gene>
<evidence type="ECO:0000259" key="3">
    <source>
        <dbReference type="PROSITE" id="PS50105"/>
    </source>
</evidence>
<feature type="domain" description="SAM" evidence="3">
    <location>
        <begin position="682"/>
        <end position="747"/>
    </location>
</feature>
<accession>A0A1X7V8E6</accession>
<protein>
    <recommendedName>
        <fullName evidence="3">SAM domain-containing protein</fullName>
    </recommendedName>
</protein>
<feature type="compositionally biased region" description="Acidic residues" evidence="2">
    <location>
        <begin position="221"/>
        <end position="240"/>
    </location>
</feature>
<dbReference type="InterPro" id="IPR013761">
    <property type="entry name" value="SAM/pointed_sf"/>
</dbReference>
<dbReference type="InParanoid" id="A0A1X7V8E6"/>
<dbReference type="OrthoDB" id="2132119at2759"/>
<feature type="coiled-coil region" evidence="1">
    <location>
        <begin position="341"/>
        <end position="453"/>
    </location>
</feature>
<feature type="compositionally biased region" description="Polar residues" evidence="2">
    <location>
        <begin position="1016"/>
        <end position="1026"/>
    </location>
</feature>
<sequence>MAAVQRTPTPIDPRSRMAFIESMEEELKRVQEHLGRRQWKQRNSSTMTHSASSTSSSSTSSFRKQQTYYTLARSNPATRRKRLWEPKDEEDSDEATAALYRANSAQDILLNHHHRRSSISSCSSKSPTSSPEPIRVKSPQRLPPSGGYGKESPFGSPTRRRLSSPMRGRSTSPASCLLQDSPIYFLDDKKEDQVENSLSNATHLAVKEMAYAFRDAVFPDESYDAEEDDQEEEEEEEGGEGSDTREVMPSALDDLFTATDSETSQYSNQSDQKPTDCNTKISPVDQISVKKSSDLRSELISSQGPRPVPVVANGNESTKKPETVTHSISYERSQLDNLKKIKELRLEKEESDKQLSRMIEQLQLQLREKEKDIDSLQTQHLMEIKVREERIKKQSRQNARLEREKWDLLKRAREAAERSVNLRTKLDLQDGSMRSLQVEMDRTRDEMSSVKAANNSLRALVRDLKTKTQTFDVGIQVDMIVPHPQVVGMETHQENGQREEPGENDSGNASGGGGAELNILEEWAENMSITSSHYDGRETTPTNSFLERQGKERRSMKNLLKFKFRRSSSTGKQRHSSTSLTRASTSTSSLDNLQLCSQSSLPVTHSVSGLTRSQSPGNTHQRHSTVSLQEQANLTHPPPRSAPSPVAIISPAPHLPQSGGQQGSSDSHVVLKEFQGVSFQQWNTRALVAWIDIVVGMPQYISTIRQHVTSGHAMLALTNSDMEKRLGIGHPLHRRRLRLAIEEQRRPSSPVYPEAAGIDHNWVAYTWAVNCGLPHLSSQLYNGMVNAIVLNSLSREDLKKYFKITKKVEQLSFLSGVELLRMHEFNRDSLHMHHLTTDNPLYWNNGDILNWLKKINLEEYSGYVKDSGVHGALLFLERGYFNSEQLANIIHIPTKSPLRKYLATQLAKLFSADELNSAEANEEIITSQEQLTPADVAPLSPSSPPLHTMLSSSSEHSPHPSRRLLAVTTSNPNLTEEEQPPPTNFDRNHVGRRSLRESMLRAVQLPAADTSRRQRPVSQLVSTTTV</sequence>
<dbReference type="InterPro" id="IPR037614">
    <property type="entry name" value="Kazrin"/>
</dbReference>
<proteinExistence type="predicted"/>
<feature type="compositionally biased region" description="Basic residues" evidence="2">
    <location>
        <begin position="556"/>
        <end position="566"/>
    </location>
</feature>
<feature type="compositionally biased region" description="Low complexity" evidence="2">
    <location>
        <begin position="576"/>
        <end position="589"/>
    </location>
</feature>